<dbReference type="Gene3D" id="1.10.10.10">
    <property type="entry name" value="Winged helix-like DNA-binding domain superfamily/Winged helix DNA-binding domain"/>
    <property type="match status" value="1"/>
</dbReference>
<sequence length="183" mass="20358">MQCPDPREELVEHLPAMRAFALSLSRNSATADDLVQDSIVKAWTNIDKFEPGTNLRAWLFTILRNTYYSMCRKRSREVEDPTGAVAGNLSEKPHHDGRLAIRDFRAAFAQLTDEQREALVLVGVEGFSYQDAAKMCGCAAGTIKSRVNRARKRLAELMQLDEDDTLELTDIATVAVLTGTKAV</sequence>
<dbReference type="InterPro" id="IPR036388">
    <property type="entry name" value="WH-like_DNA-bd_sf"/>
</dbReference>
<dbReference type="GO" id="GO:0006352">
    <property type="term" value="P:DNA-templated transcription initiation"/>
    <property type="evidence" value="ECO:0007669"/>
    <property type="project" value="InterPro"/>
</dbReference>
<evidence type="ECO:0000256" key="4">
    <source>
        <dbReference type="ARBA" id="ARBA00023125"/>
    </source>
</evidence>
<evidence type="ECO:0000256" key="3">
    <source>
        <dbReference type="ARBA" id="ARBA00023082"/>
    </source>
</evidence>
<dbReference type="Proteomes" id="UP000182466">
    <property type="component" value="Unassembled WGS sequence"/>
</dbReference>
<dbReference type="InterPro" id="IPR007627">
    <property type="entry name" value="RNA_pol_sigma70_r2"/>
</dbReference>
<dbReference type="NCBIfam" id="NF009198">
    <property type="entry name" value="PRK12546.1"/>
    <property type="match status" value="1"/>
</dbReference>
<dbReference type="GO" id="GO:0003677">
    <property type="term" value="F:DNA binding"/>
    <property type="evidence" value="ECO:0007669"/>
    <property type="project" value="UniProtKB-KW"/>
</dbReference>
<keyword evidence="10" id="KW-1185">Reference proteome</keyword>
<keyword evidence="2 6" id="KW-0805">Transcription regulation</keyword>
<evidence type="ECO:0000256" key="2">
    <source>
        <dbReference type="ARBA" id="ARBA00023015"/>
    </source>
</evidence>
<dbReference type="InterPro" id="IPR000838">
    <property type="entry name" value="RNA_pol_sigma70_ECF_CS"/>
</dbReference>
<evidence type="ECO:0000313" key="10">
    <source>
        <dbReference type="Proteomes" id="UP000182466"/>
    </source>
</evidence>
<dbReference type="Pfam" id="PF08281">
    <property type="entry name" value="Sigma70_r4_2"/>
    <property type="match status" value="1"/>
</dbReference>
<gene>
    <name evidence="9" type="ORF">SAMN05216236_1477</name>
</gene>
<feature type="domain" description="RNA polymerase sigma factor 70 region 4 type 2" evidence="8">
    <location>
        <begin position="103"/>
        <end position="154"/>
    </location>
</feature>
<evidence type="ECO:0000259" key="7">
    <source>
        <dbReference type="Pfam" id="PF04542"/>
    </source>
</evidence>
<dbReference type="PROSITE" id="PS01063">
    <property type="entry name" value="SIGMA70_ECF"/>
    <property type="match status" value="1"/>
</dbReference>
<dbReference type="STRING" id="999627.SAMN05216236_1477"/>
<dbReference type="EMBL" id="FPAW01000047">
    <property type="protein sequence ID" value="SFU19594.1"/>
    <property type="molecule type" value="Genomic_DNA"/>
</dbReference>
<accession>A0A1I7E6N6</accession>
<dbReference type="NCBIfam" id="NF009199">
    <property type="entry name" value="PRK12547.1"/>
    <property type="match status" value="1"/>
</dbReference>
<dbReference type="SUPFAM" id="SSF88946">
    <property type="entry name" value="Sigma2 domain of RNA polymerase sigma factors"/>
    <property type="match status" value="1"/>
</dbReference>
<dbReference type="InterPro" id="IPR014284">
    <property type="entry name" value="RNA_pol_sigma-70_dom"/>
</dbReference>
<dbReference type="InterPro" id="IPR039425">
    <property type="entry name" value="RNA_pol_sigma-70-like"/>
</dbReference>
<evidence type="ECO:0000259" key="8">
    <source>
        <dbReference type="Pfam" id="PF08281"/>
    </source>
</evidence>
<feature type="domain" description="RNA polymerase sigma-70 region 2" evidence="7">
    <location>
        <begin position="12"/>
        <end position="76"/>
    </location>
</feature>
<name>A0A1I7E6N6_9RHOB</name>
<dbReference type="PANTHER" id="PTHR43133:SF25">
    <property type="entry name" value="RNA POLYMERASE SIGMA FACTOR RFAY-RELATED"/>
    <property type="match status" value="1"/>
</dbReference>
<dbReference type="Gene3D" id="1.10.1740.10">
    <property type="match status" value="1"/>
</dbReference>
<evidence type="ECO:0000256" key="6">
    <source>
        <dbReference type="RuleBase" id="RU000716"/>
    </source>
</evidence>
<dbReference type="PANTHER" id="PTHR43133">
    <property type="entry name" value="RNA POLYMERASE ECF-TYPE SIGMA FACTO"/>
    <property type="match status" value="1"/>
</dbReference>
<dbReference type="NCBIfam" id="TIGR02937">
    <property type="entry name" value="sigma70-ECF"/>
    <property type="match status" value="1"/>
</dbReference>
<reference evidence="9 10" key="1">
    <citation type="submission" date="2016-10" db="EMBL/GenBank/DDBJ databases">
        <authorList>
            <person name="de Groot N.N."/>
        </authorList>
    </citation>
    <scope>NUCLEOTIDE SEQUENCE [LARGE SCALE GENOMIC DNA]</scope>
    <source>
        <strain evidence="9 10">CGMCC 1.10959</strain>
    </source>
</reference>
<organism evidence="9 10">
    <name type="scientific">Sedimentitalea nanhaiensis</name>
    <dbReference type="NCBI Taxonomy" id="999627"/>
    <lineage>
        <taxon>Bacteria</taxon>
        <taxon>Pseudomonadati</taxon>
        <taxon>Pseudomonadota</taxon>
        <taxon>Alphaproteobacteria</taxon>
        <taxon>Rhodobacterales</taxon>
        <taxon>Paracoccaceae</taxon>
        <taxon>Sedimentitalea</taxon>
    </lineage>
</organism>
<evidence type="ECO:0000313" key="9">
    <source>
        <dbReference type="EMBL" id="SFU19594.1"/>
    </source>
</evidence>
<protein>
    <recommendedName>
        <fullName evidence="6">RNA polymerase sigma factor</fullName>
    </recommendedName>
</protein>
<dbReference type="SUPFAM" id="SSF88659">
    <property type="entry name" value="Sigma3 and sigma4 domains of RNA polymerase sigma factors"/>
    <property type="match status" value="1"/>
</dbReference>
<proteinExistence type="inferred from homology"/>
<dbReference type="OrthoDB" id="9803470at2"/>
<dbReference type="AlphaFoldDB" id="A0A1I7E6N6"/>
<keyword evidence="4 6" id="KW-0238">DNA-binding</keyword>
<dbReference type="InterPro" id="IPR013249">
    <property type="entry name" value="RNA_pol_sigma70_r4_t2"/>
</dbReference>
<dbReference type="Pfam" id="PF04542">
    <property type="entry name" value="Sigma70_r2"/>
    <property type="match status" value="1"/>
</dbReference>
<dbReference type="CDD" id="cd06171">
    <property type="entry name" value="Sigma70_r4"/>
    <property type="match status" value="1"/>
</dbReference>
<dbReference type="eggNOG" id="COG1595">
    <property type="taxonomic scope" value="Bacteria"/>
</dbReference>
<evidence type="ECO:0000256" key="1">
    <source>
        <dbReference type="ARBA" id="ARBA00010641"/>
    </source>
</evidence>
<dbReference type="GO" id="GO:0016987">
    <property type="term" value="F:sigma factor activity"/>
    <property type="evidence" value="ECO:0007669"/>
    <property type="project" value="UniProtKB-KW"/>
</dbReference>
<dbReference type="RefSeq" id="WP_027263891.1">
    <property type="nucleotide sequence ID" value="NZ_FPAW01000047.1"/>
</dbReference>
<keyword evidence="5 6" id="KW-0804">Transcription</keyword>
<dbReference type="InterPro" id="IPR013324">
    <property type="entry name" value="RNA_pol_sigma_r3/r4-like"/>
</dbReference>
<evidence type="ECO:0000256" key="5">
    <source>
        <dbReference type="ARBA" id="ARBA00023163"/>
    </source>
</evidence>
<comment type="similarity">
    <text evidence="1 6">Belongs to the sigma-70 factor family. ECF subfamily.</text>
</comment>
<dbReference type="InterPro" id="IPR013325">
    <property type="entry name" value="RNA_pol_sigma_r2"/>
</dbReference>
<keyword evidence="3 6" id="KW-0731">Sigma factor</keyword>